<accession>A0ACB8ET03</accession>
<evidence type="ECO:0000313" key="2">
    <source>
        <dbReference type="Proteomes" id="UP000827872"/>
    </source>
</evidence>
<dbReference type="Proteomes" id="UP000827872">
    <property type="component" value="Linkage Group LG07"/>
</dbReference>
<proteinExistence type="predicted"/>
<sequence>MQKTTLLSLGTADIYGSTDPYQRQPRSPRRSKQFAAGLTELSDGPISLELERCKSPTASDHVNGHCTSPTSLSSGKRLSSADVTKINRRVSGKPPFRKAQSAACMEISLPVATEENRENSFSHSRSSSVSSIDKEAKEAITALYFMESFVRKNDTAVSPCLWVGTGHGMVSTLSLNLPSVDELRHTEPVTVSPSGMLLTLKGAVLTFGCLDCTGTLIHPPYEAWRDPKNNTEDSERARKRKLVMHSPSSSQDMGEHQFVVVCSEKQAKVFSLPSQACLYVHNITDTSFLLTADVVALCSSVCLACLCANGHIMILSLPSLRPLLDVNYLPVTDTRIARTFCFTNEGQALYLGSPTEVQRLTFSQEMCDNLQVSHLFTHYRVHRSSSGSPSVPRGRVTPEL</sequence>
<reference evidence="1" key="1">
    <citation type="submission" date="2021-08" db="EMBL/GenBank/DDBJ databases">
        <title>The first chromosome-level gecko genome reveals the dynamic sex chromosomes of Neotropical dwarf geckos (Sphaerodactylidae: Sphaerodactylus).</title>
        <authorList>
            <person name="Pinto B.J."/>
            <person name="Keating S.E."/>
            <person name="Gamble T."/>
        </authorList>
    </citation>
    <scope>NUCLEOTIDE SEQUENCE</scope>
    <source>
        <strain evidence="1">TG3544</strain>
    </source>
</reference>
<protein>
    <submittedName>
        <fullName evidence="1">Syntaxin-binding protein 5-like</fullName>
    </submittedName>
</protein>
<gene>
    <name evidence="1" type="primary">STXBP5L_2</name>
    <name evidence="1" type="ORF">K3G42_027875</name>
</gene>
<comment type="caution">
    <text evidence="1">The sequence shown here is derived from an EMBL/GenBank/DDBJ whole genome shotgun (WGS) entry which is preliminary data.</text>
</comment>
<organism evidence="1 2">
    <name type="scientific">Sphaerodactylus townsendi</name>
    <dbReference type="NCBI Taxonomy" id="933632"/>
    <lineage>
        <taxon>Eukaryota</taxon>
        <taxon>Metazoa</taxon>
        <taxon>Chordata</taxon>
        <taxon>Craniata</taxon>
        <taxon>Vertebrata</taxon>
        <taxon>Euteleostomi</taxon>
        <taxon>Lepidosauria</taxon>
        <taxon>Squamata</taxon>
        <taxon>Bifurcata</taxon>
        <taxon>Gekkota</taxon>
        <taxon>Sphaerodactylidae</taxon>
        <taxon>Sphaerodactylus</taxon>
    </lineage>
</organism>
<keyword evidence="2" id="KW-1185">Reference proteome</keyword>
<name>A0ACB8ET03_9SAUR</name>
<evidence type="ECO:0000313" key="1">
    <source>
        <dbReference type="EMBL" id="KAH7995725.1"/>
    </source>
</evidence>
<dbReference type="EMBL" id="CM037620">
    <property type="protein sequence ID" value="KAH7995725.1"/>
    <property type="molecule type" value="Genomic_DNA"/>
</dbReference>